<dbReference type="Proteomes" id="UP001143910">
    <property type="component" value="Unassembled WGS sequence"/>
</dbReference>
<name>A0ACC1MMA7_9HYPO</name>
<comment type="caution">
    <text evidence="1">The sequence shown here is derived from an EMBL/GenBank/DDBJ whole genome shotgun (WGS) entry which is preliminary data.</text>
</comment>
<reference evidence="1" key="1">
    <citation type="submission" date="2022-08" db="EMBL/GenBank/DDBJ databases">
        <title>Genome Sequence of Lecanicillium fungicola.</title>
        <authorList>
            <person name="Buettner E."/>
        </authorList>
    </citation>
    <scope>NUCLEOTIDE SEQUENCE</scope>
    <source>
        <strain evidence="1">Babe33</strain>
    </source>
</reference>
<protein>
    <submittedName>
        <fullName evidence="1">Uncharacterized protein</fullName>
    </submittedName>
</protein>
<proteinExistence type="predicted"/>
<evidence type="ECO:0000313" key="2">
    <source>
        <dbReference type="Proteomes" id="UP001143910"/>
    </source>
</evidence>
<organism evidence="1 2">
    <name type="scientific">Zarea fungicola</name>
    <dbReference type="NCBI Taxonomy" id="93591"/>
    <lineage>
        <taxon>Eukaryota</taxon>
        <taxon>Fungi</taxon>
        <taxon>Dikarya</taxon>
        <taxon>Ascomycota</taxon>
        <taxon>Pezizomycotina</taxon>
        <taxon>Sordariomycetes</taxon>
        <taxon>Hypocreomycetidae</taxon>
        <taxon>Hypocreales</taxon>
        <taxon>Cordycipitaceae</taxon>
        <taxon>Zarea</taxon>
    </lineage>
</organism>
<dbReference type="EMBL" id="JANJQO010002194">
    <property type="protein sequence ID" value="KAJ2967771.1"/>
    <property type="molecule type" value="Genomic_DNA"/>
</dbReference>
<sequence length="575" mass="62302">MVTPLITFKAGLCDIEMLPQSGSTRPYKVKPEPEAGYIYLYSEDELVHFCWRTRDQSLDDPQLDLVMVPTDGTFTPYEYKTTPQPTSKTNGRIFVLKFASSSQRHLFWLQSKPQGSGTDASYFSPRDRKIGDIVNRILQGEEVDVTRELSSLRNNNTRRDDDEDDDDEDMEDADGQQSAPRQRHASGGAGAGATGGDIREEGEGSREGGSDGARAAPDDATDASAAVQRFLSSISGSSLPSASGPGQHADLPYPYLNHLLPTSITVPMVNDASEELVNALLNYLPPTIILMAANVPSGDDTTAEPNPEVVESAKSALSLSQKRALLIRVLRSPQFHQALATLTMALRDGGLPTIAGALGVSVENGGFIQQSGMPLGGGQAVKAFVDGIVKSAKEKQNIKRSAQSICFYYSAMDAPFPTDVQEFDGDDRISFSRLDNKFIAVRDDGSEFEFDADSRVWKPLDDHTVEASDPTPYTSQDSQGPGAGKRRHDDGDNGSEPSDLKKLKRPNKKAKAAPQPKQNTAIYVTGLPQDATVAEVHEVFSRKGGVIAEEIDSGAPRIKIASTWRLCYSTIPISE</sequence>
<evidence type="ECO:0000313" key="1">
    <source>
        <dbReference type="EMBL" id="KAJ2967771.1"/>
    </source>
</evidence>
<keyword evidence="2" id="KW-1185">Reference proteome</keyword>
<accession>A0ACC1MMA7</accession>
<gene>
    <name evidence="1" type="ORF">NQ176_g9504</name>
</gene>